<dbReference type="EMBL" id="JBHRWI010000016">
    <property type="protein sequence ID" value="MFC3510976.1"/>
    <property type="molecule type" value="Genomic_DNA"/>
</dbReference>
<protein>
    <submittedName>
        <fullName evidence="1">Uncharacterized protein</fullName>
    </submittedName>
</protein>
<sequence>MLKLDPKTRQKIQEEIEQWAEDVLFGQPTQMDKCGVAQAIRMLKHDRENR</sequence>
<dbReference type="RefSeq" id="WP_377869992.1">
    <property type="nucleotide sequence ID" value="NZ_JBHMAY010000017.1"/>
</dbReference>
<accession>A0ABV7QCB4</accession>
<dbReference type="Proteomes" id="UP001595764">
    <property type="component" value="Unassembled WGS sequence"/>
</dbReference>
<comment type="caution">
    <text evidence="1">The sequence shown here is derived from an EMBL/GenBank/DDBJ whole genome shotgun (WGS) entry which is preliminary data.</text>
</comment>
<reference evidence="2" key="1">
    <citation type="journal article" date="2019" name="Int. J. Syst. Evol. Microbiol.">
        <title>The Global Catalogue of Microorganisms (GCM) 10K type strain sequencing project: providing services to taxonomists for standard genome sequencing and annotation.</title>
        <authorList>
            <consortium name="The Broad Institute Genomics Platform"/>
            <consortium name="The Broad Institute Genome Sequencing Center for Infectious Disease"/>
            <person name="Wu L."/>
            <person name="Ma J."/>
        </authorList>
    </citation>
    <scope>NUCLEOTIDE SEQUENCE [LARGE SCALE GENOMIC DNA]</scope>
    <source>
        <strain evidence="2">CGMCC 4.7682</strain>
    </source>
</reference>
<evidence type="ECO:0000313" key="2">
    <source>
        <dbReference type="Proteomes" id="UP001595764"/>
    </source>
</evidence>
<name>A0ABV7QCB4_9PSEU</name>
<gene>
    <name evidence="1" type="ORF">ACFORO_12440</name>
</gene>
<proteinExistence type="predicted"/>
<keyword evidence="2" id="KW-1185">Reference proteome</keyword>
<organism evidence="1 2">
    <name type="scientific">Amycolatopsis halotolerans</name>
    <dbReference type="NCBI Taxonomy" id="330083"/>
    <lineage>
        <taxon>Bacteria</taxon>
        <taxon>Bacillati</taxon>
        <taxon>Actinomycetota</taxon>
        <taxon>Actinomycetes</taxon>
        <taxon>Pseudonocardiales</taxon>
        <taxon>Pseudonocardiaceae</taxon>
        <taxon>Amycolatopsis</taxon>
    </lineage>
</organism>
<evidence type="ECO:0000313" key="1">
    <source>
        <dbReference type="EMBL" id="MFC3510976.1"/>
    </source>
</evidence>